<reference evidence="3" key="1">
    <citation type="submission" date="2016-07" db="EMBL/GenBank/DDBJ databases">
        <title>Frankia sp. NRRL B-16219 Genome sequencing.</title>
        <authorList>
            <person name="Ghodhbane-Gtari F."/>
            <person name="Swanson E."/>
            <person name="Gueddou A."/>
            <person name="Louati M."/>
            <person name="Nouioui I."/>
            <person name="Hezbri K."/>
            <person name="Abebe-Akele F."/>
            <person name="Simpson S."/>
            <person name="Morris K."/>
            <person name="Thomas K."/>
            <person name="Gtari M."/>
            <person name="Tisa L.S."/>
        </authorList>
    </citation>
    <scope>NUCLEOTIDE SEQUENCE [LARGE SCALE GENOMIC DNA]</scope>
    <source>
        <strain evidence="3">NRRL B-16219</strain>
    </source>
</reference>
<name>A0A1S1PH53_9ACTN</name>
<accession>A0A1S1PH53</accession>
<proteinExistence type="predicted"/>
<keyword evidence="1" id="KW-0472">Membrane</keyword>
<evidence type="ECO:0000256" key="1">
    <source>
        <dbReference type="SAM" id="Phobius"/>
    </source>
</evidence>
<dbReference type="Pfam" id="PF13160">
    <property type="entry name" value="DUF3995"/>
    <property type="match status" value="1"/>
</dbReference>
<dbReference type="InterPro" id="IPR025058">
    <property type="entry name" value="DUF3995"/>
</dbReference>
<dbReference type="EMBL" id="MAXA01000268">
    <property type="protein sequence ID" value="OHV20315.1"/>
    <property type="molecule type" value="Genomic_DNA"/>
</dbReference>
<keyword evidence="3" id="KW-1185">Reference proteome</keyword>
<keyword evidence="1" id="KW-0812">Transmembrane</keyword>
<evidence type="ECO:0008006" key="4">
    <source>
        <dbReference type="Google" id="ProtNLM"/>
    </source>
</evidence>
<keyword evidence="1" id="KW-1133">Transmembrane helix</keyword>
<feature type="transmembrane region" description="Helical" evidence="1">
    <location>
        <begin position="45"/>
        <end position="65"/>
    </location>
</feature>
<sequence>MSRWTGAAGLAGAGVLHAAWGAGSSWPLADRAALADAVVGRPAVPGAGQCFAVAGALVAAAAVVAHPPRRIPRLDAPHRAGVTGVAVVLASRGLLGAAGRTDLVSRGSVSDRFRRLDRRFYSPLCLGLAGLSAAGVLLDRADAAQDAAPAG</sequence>
<feature type="transmembrane region" description="Helical" evidence="1">
    <location>
        <begin position="120"/>
        <end position="138"/>
    </location>
</feature>
<gene>
    <name evidence="2" type="ORF">BBK14_08200</name>
</gene>
<comment type="caution">
    <text evidence="2">The sequence shown here is derived from an EMBL/GenBank/DDBJ whole genome shotgun (WGS) entry which is preliminary data.</text>
</comment>
<organism evidence="2 3">
    <name type="scientific">Parafrankia soli</name>
    <dbReference type="NCBI Taxonomy" id="2599596"/>
    <lineage>
        <taxon>Bacteria</taxon>
        <taxon>Bacillati</taxon>
        <taxon>Actinomycetota</taxon>
        <taxon>Actinomycetes</taxon>
        <taxon>Frankiales</taxon>
        <taxon>Frankiaceae</taxon>
        <taxon>Parafrankia</taxon>
    </lineage>
</organism>
<protein>
    <recommendedName>
        <fullName evidence="4">DUF3995 domain-containing protein</fullName>
    </recommendedName>
</protein>
<evidence type="ECO:0000313" key="3">
    <source>
        <dbReference type="Proteomes" id="UP000179769"/>
    </source>
</evidence>
<dbReference type="AlphaFoldDB" id="A0A1S1PH53"/>
<dbReference type="Proteomes" id="UP000179769">
    <property type="component" value="Unassembled WGS sequence"/>
</dbReference>
<evidence type="ECO:0000313" key="2">
    <source>
        <dbReference type="EMBL" id="OHV20315.1"/>
    </source>
</evidence>
<dbReference type="OrthoDB" id="3873944at2"/>